<feature type="transmembrane region" description="Helical" evidence="8">
    <location>
        <begin position="386"/>
        <end position="405"/>
    </location>
</feature>
<dbReference type="InterPro" id="IPR039309">
    <property type="entry name" value="BT1"/>
</dbReference>
<reference evidence="9" key="1">
    <citation type="submission" date="2021-01" db="EMBL/GenBank/DDBJ databases">
        <authorList>
            <person name="Corre E."/>
            <person name="Pelletier E."/>
            <person name="Niang G."/>
            <person name="Scheremetjew M."/>
            <person name="Finn R."/>
            <person name="Kale V."/>
            <person name="Holt S."/>
            <person name="Cochrane G."/>
            <person name="Meng A."/>
            <person name="Brown T."/>
            <person name="Cohen L."/>
        </authorList>
    </citation>
    <scope>NUCLEOTIDE SEQUENCE</scope>
    <source>
        <strain evidence="9">CCMP3107</strain>
    </source>
</reference>
<evidence type="ECO:0000313" key="9">
    <source>
        <dbReference type="EMBL" id="CAE0650643.1"/>
    </source>
</evidence>
<feature type="transmembrane region" description="Helical" evidence="8">
    <location>
        <begin position="234"/>
        <end position="254"/>
    </location>
</feature>
<protein>
    <submittedName>
        <fullName evidence="9">Uncharacterized protein</fullName>
    </submittedName>
</protein>
<evidence type="ECO:0000256" key="7">
    <source>
        <dbReference type="SAM" id="MobiDB-lite"/>
    </source>
</evidence>
<feature type="transmembrane region" description="Helical" evidence="8">
    <location>
        <begin position="458"/>
        <end position="476"/>
    </location>
</feature>
<keyword evidence="3" id="KW-0813">Transport</keyword>
<dbReference type="AlphaFoldDB" id="A0A6V1WMI5"/>
<comment type="similarity">
    <text evidence="2">Belongs to the major facilitator superfamily. Folate-biopterin transporter (TC 2.A.71) family.</text>
</comment>
<feature type="transmembrane region" description="Helical" evidence="8">
    <location>
        <begin position="346"/>
        <end position="366"/>
    </location>
</feature>
<dbReference type="InterPro" id="IPR036259">
    <property type="entry name" value="MFS_trans_sf"/>
</dbReference>
<dbReference type="GO" id="GO:0016020">
    <property type="term" value="C:membrane"/>
    <property type="evidence" value="ECO:0007669"/>
    <property type="project" value="UniProtKB-SubCell"/>
</dbReference>
<dbReference type="Gene3D" id="1.20.1250.20">
    <property type="entry name" value="MFS general substrate transporter like domains"/>
    <property type="match status" value="1"/>
</dbReference>
<feature type="transmembrane region" description="Helical" evidence="8">
    <location>
        <begin position="135"/>
        <end position="158"/>
    </location>
</feature>
<feature type="transmembrane region" description="Helical" evidence="8">
    <location>
        <begin position="203"/>
        <end position="222"/>
    </location>
</feature>
<proteinExistence type="inferred from homology"/>
<dbReference type="PANTHER" id="PTHR31585">
    <property type="entry name" value="FOLATE-BIOPTERIN TRANSPORTER 1, CHLOROPLASTIC"/>
    <property type="match status" value="1"/>
</dbReference>
<evidence type="ECO:0000256" key="8">
    <source>
        <dbReference type="SAM" id="Phobius"/>
    </source>
</evidence>
<keyword evidence="6 8" id="KW-0472">Membrane</keyword>
<keyword evidence="5 8" id="KW-1133">Transmembrane helix</keyword>
<evidence type="ECO:0000256" key="4">
    <source>
        <dbReference type="ARBA" id="ARBA00022692"/>
    </source>
</evidence>
<evidence type="ECO:0000256" key="3">
    <source>
        <dbReference type="ARBA" id="ARBA00022448"/>
    </source>
</evidence>
<dbReference type="Pfam" id="PF03092">
    <property type="entry name" value="BT1"/>
    <property type="match status" value="1"/>
</dbReference>
<comment type="subcellular location">
    <subcellularLocation>
        <location evidence="1">Membrane</location>
        <topology evidence="1">Multi-pass membrane protein</topology>
    </subcellularLocation>
</comment>
<gene>
    <name evidence="9" type="ORF">HAKA00212_LOCUS25141</name>
</gene>
<organism evidence="9">
    <name type="scientific">Heterosigma akashiwo</name>
    <name type="common">Chromophytic alga</name>
    <name type="synonym">Heterosigma carterae</name>
    <dbReference type="NCBI Taxonomy" id="2829"/>
    <lineage>
        <taxon>Eukaryota</taxon>
        <taxon>Sar</taxon>
        <taxon>Stramenopiles</taxon>
        <taxon>Ochrophyta</taxon>
        <taxon>Raphidophyceae</taxon>
        <taxon>Chattonellales</taxon>
        <taxon>Chattonellaceae</taxon>
        <taxon>Heterosigma</taxon>
    </lineage>
</organism>
<evidence type="ECO:0000256" key="2">
    <source>
        <dbReference type="ARBA" id="ARBA00007015"/>
    </source>
</evidence>
<feature type="transmembrane region" description="Helical" evidence="8">
    <location>
        <begin position="496"/>
        <end position="517"/>
    </location>
</feature>
<feature type="region of interest" description="Disordered" evidence="7">
    <location>
        <begin position="1"/>
        <end position="28"/>
    </location>
</feature>
<evidence type="ECO:0000256" key="5">
    <source>
        <dbReference type="ARBA" id="ARBA00022989"/>
    </source>
</evidence>
<dbReference type="EMBL" id="HBIU01057726">
    <property type="protein sequence ID" value="CAE0650643.1"/>
    <property type="molecule type" value="Transcribed_RNA"/>
</dbReference>
<evidence type="ECO:0000256" key="1">
    <source>
        <dbReference type="ARBA" id="ARBA00004141"/>
    </source>
</evidence>
<sequence>MKRPTKQTEDGDVENRTIMRSSDDTGVDDEKVALLDQQTLLDQNGGKKEGEGDDSWMTDTWHPANVAIPLSYFCVGFALNFLSTPLTYYMVHVLDASPAQQSVVRTMQSLPWSFKLAYGFLSDCVPIRGMRRKPYFILGWTIYLLCHLTLAALIQPSIGPLTSLLFLGTVGYMMADVMTDAIVVERSQHESDDERGTIQAQGYIIRFVGSILGSAMGAVLYNRDTWGWGLTTPQMFALNAFVPFVVLYPAMAYLRDASDLKPIPVPIQCREIWGAVQKRNIWQPMAFIFAYNVMQIPNAAWSSFLIDGLNFSDFSIGVISVTGSVVSWLGLVVYKKFFFNTNWRGIYLWTTLITMFFSVLQLVLIFQLNQKWGIPNLWFALGDDAAAEFILAIQFLPMCIMYLGLCPGGAEGTTYSMLTTFSNVAGTVAYDIGTLMTHIWDVSNDAFAAKDYSGMWKLTLLTSVLQVLPMGLLWLIPGSPAEQRELQKSDSSNFWGGFLFLAVLFGSLVWTVIESIYEIMG</sequence>
<dbReference type="PANTHER" id="PTHR31585:SF5">
    <property type="entry name" value="RNA-BINDING S4 DOMAIN-CONTAINING PROTEIN"/>
    <property type="match status" value="1"/>
</dbReference>
<accession>A0A6V1WMI5</accession>
<dbReference type="SUPFAM" id="SSF103473">
    <property type="entry name" value="MFS general substrate transporter"/>
    <property type="match status" value="1"/>
</dbReference>
<feature type="transmembrane region" description="Helical" evidence="8">
    <location>
        <begin position="316"/>
        <end position="334"/>
    </location>
</feature>
<keyword evidence="4 8" id="KW-0812">Transmembrane</keyword>
<evidence type="ECO:0000256" key="6">
    <source>
        <dbReference type="ARBA" id="ARBA00023136"/>
    </source>
</evidence>
<name>A0A6V1WMI5_HETAK</name>